<keyword evidence="3" id="KW-1185">Reference proteome</keyword>
<dbReference type="Proteomes" id="UP001153954">
    <property type="component" value="Unassembled WGS sequence"/>
</dbReference>
<comment type="caution">
    <text evidence="2">The sequence shown here is derived from an EMBL/GenBank/DDBJ whole genome shotgun (WGS) entry which is preliminary data.</text>
</comment>
<dbReference type="AlphaFoldDB" id="A0AAU9UQ44"/>
<sequence length="158" mass="18196">MTINKIHSSFTYPYFITHFLILKNFSMSLLPSEREFTLLWDEISIRKHLWYNPKEDVIEGFQNHATQGRSSQVASHALVFMIVGIRKKVKQPVAYYLSGGSVTADRLSVLIKENAVVPTGLISEDAQESKNKDIKKYLEVLPENSPENKLWKIYCISF</sequence>
<dbReference type="EMBL" id="CAKOGL010000023">
    <property type="protein sequence ID" value="CAH2101126.1"/>
    <property type="molecule type" value="Genomic_DNA"/>
</dbReference>
<dbReference type="Pfam" id="PF21787">
    <property type="entry name" value="TNP-like_RNaseH_N"/>
    <property type="match status" value="1"/>
</dbReference>
<proteinExistence type="predicted"/>
<evidence type="ECO:0000259" key="1">
    <source>
        <dbReference type="Pfam" id="PF21787"/>
    </source>
</evidence>
<accession>A0AAU9UQ44</accession>
<gene>
    <name evidence="2" type="ORF">EEDITHA_LOCUS15916</name>
</gene>
<protein>
    <recommendedName>
        <fullName evidence="1">Transposable element P transposase-like RNase H domain-containing protein</fullName>
    </recommendedName>
</protein>
<feature type="domain" description="Transposable element P transposase-like RNase H" evidence="1">
    <location>
        <begin position="22"/>
        <end position="113"/>
    </location>
</feature>
<evidence type="ECO:0000313" key="3">
    <source>
        <dbReference type="Proteomes" id="UP001153954"/>
    </source>
</evidence>
<reference evidence="2" key="1">
    <citation type="submission" date="2022-03" db="EMBL/GenBank/DDBJ databases">
        <authorList>
            <person name="Tunstrom K."/>
        </authorList>
    </citation>
    <scope>NUCLEOTIDE SEQUENCE</scope>
</reference>
<organism evidence="2 3">
    <name type="scientific">Euphydryas editha</name>
    <name type="common">Edith's checkerspot</name>
    <dbReference type="NCBI Taxonomy" id="104508"/>
    <lineage>
        <taxon>Eukaryota</taxon>
        <taxon>Metazoa</taxon>
        <taxon>Ecdysozoa</taxon>
        <taxon>Arthropoda</taxon>
        <taxon>Hexapoda</taxon>
        <taxon>Insecta</taxon>
        <taxon>Pterygota</taxon>
        <taxon>Neoptera</taxon>
        <taxon>Endopterygota</taxon>
        <taxon>Lepidoptera</taxon>
        <taxon>Glossata</taxon>
        <taxon>Ditrysia</taxon>
        <taxon>Papilionoidea</taxon>
        <taxon>Nymphalidae</taxon>
        <taxon>Nymphalinae</taxon>
        <taxon>Euphydryas</taxon>
    </lineage>
</organism>
<dbReference type="InterPro" id="IPR048365">
    <property type="entry name" value="TNP-like_RNaseH_N"/>
</dbReference>
<evidence type="ECO:0000313" key="2">
    <source>
        <dbReference type="EMBL" id="CAH2101126.1"/>
    </source>
</evidence>
<name>A0AAU9UQ44_EUPED</name>